<feature type="signal peptide" evidence="10">
    <location>
        <begin position="1"/>
        <end position="23"/>
    </location>
</feature>
<protein>
    <submittedName>
        <fullName evidence="12">Lipid transfer-like protein VAS</fullName>
    </submittedName>
</protein>
<evidence type="ECO:0000256" key="9">
    <source>
        <dbReference type="SAM" id="MobiDB-lite"/>
    </source>
</evidence>
<feature type="region of interest" description="Disordered" evidence="9">
    <location>
        <begin position="164"/>
        <end position="192"/>
    </location>
</feature>
<evidence type="ECO:0000256" key="1">
    <source>
        <dbReference type="ARBA" id="ARBA00004609"/>
    </source>
</evidence>
<accession>A0A834T3E7</accession>
<dbReference type="Pfam" id="PF14368">
    <property type="entry name" value="LTP_2"/>
    <property type="match status" value="1"/>
</dbReference>
<comment type="subcellular location">
    <subcellularLocation>
        <location evidence="1">Cell membrane</location>
        <topology evidence="1">Lipid-anchor</topology>
        <topology evidence="1">GPI-anchor</topology>
    </subcellularLocation>
</comment>
<evidence type="ECO:0000313" key="13">
    <source>
        <dbReference type="Proteomes" id="UP000634136"/>
    </source>
</evidence>
<keyword evidence="5 10" id="KW-0732">Signal</keyword>
<gene>
    <name evidence="12" type="ORF">G2W53_034487</name>
</gene>
<evidence type="ECO:0000259" key="11">
    <source>
        <dbReference type="SMART" id="SM00499"/>
    </source>
</evidence>
<dbReference type="InterPro" id="IPR016140">
    <property type="entry name" value="Bifunc_inhib/LTP/seed_store"/>
</dbReference>
<keyword evidence="13" id="KW-1185">Reference proteome</keyword>
<dbReference type="GO" id="GO:0005886">
    <property type="term" value="C:plasma membrane"/>
    <property type="evidence" value="ECO:0007669"/>
    <property type="project" value="UniProtKB-SubCell"/>
</dbReference>
<sequence length="217" mass="23633">MASKFVILSLFLIFSSYFHLGLSETTLPQLSLNLAGDNMQCIQKLLPCQPYLKPLLSGTPPATCCQPLMDMIAKDADCLCNVFNNPQMLQSMNVTKDEALELPKACGADVDVSKCNKGYLNINFKSCLFFTIMPFMIRVRLWVECIRWSALSNTGFDPFIADSSSTNSPSGGSKADPTDKSNSTDSKSSTNKITPHEVTQFGVCGLAALMVALVYSA</sequence>
<comment type="caution">
    <text evidence="12">The sequence shown here is derived from an EMBL/GenBank/DDBJ whole genome shotgun (WGS) entry which is preliminary data.</text>
</comment>
<dbReference type="OrthoDB" id="1925812at2759"/>
<keyword evidence="7" id="KW-0325">Glycoprotein</keyword>
<evidence type="ECO:0000313" key="12">
    <source>
        <dbReference type="EMBL" id="KAF7813511.1"/>
    </source>
</evidence>
<dbReference type="SMART" id="SM00499">
    <property type="entry name" value="AAI"/>
    <property type="match status" value="1"/>
</dbReference>
<dbReference type="SUPFAM" id="SSF47699">
    <property type="entry name" value="Bifunctional inhibitor/lipid-transfer protein/seed storage 2S albumin"/>
    <property type="match status" value="1"/>
</dbReference>
<dbReference type="Proteomes" id="UP000634136">
    <property type="component" value="Unassembled WGS sequence"/>
</dbReference>
<keyword evidence="8" id="KW-0449">Lipoprotein</keyword>
<keyword evidence="4" id="KW-0336">GPI-anchor</keyword>
<dbReference type="InterPro" id="IPR043325">
    <property type="entry name" value="LTSS"/>
</dbReference>
<dbReference type="CDD" id="cd00010">
    <property type="entry name" value="AAI_LTSS"/>
    <property type="match status" value="1"/>
</dbReference>
<name>A0A834T3E7_9FABA</name>
<feature type="compositionally biased region" description="Low complexity" evidence="9">
    <location>
        <begin position="180"/>
        <end position="192"/>
    </location>
</feature>
<evidence type="ECO:0000256" key="7">
    <source>
        <dbReference type="ARBA" id="ARBA00023180"/>
    </source>
</evidence>
<evidence type="ECO:0000256" key="3">
    <source>
        <dbReference type="ARBA" id="ARBA00022475"/>
    </source>
</evidence>
<dbReference type="PANTHER" id="PTHR33044">
    <property type="entry name" value="BIFUNCTIONAL INHIBITOR/LIPID-TRANSFER PROTEIN/SEED STORAGE 2S ALBUMIN SUPERFAMILY PROTEIN-RELATED"/>
    <property type="match status" value="1"/>
</dbReference>
<dbReference type="EMBL" id="JAAIUW010000010">
    <property type="protein sequence ID" value="KAF7813511.1"/>
    <property type="molecule type" value="Genomic_DNA"/>
</dbReference>
<evidence type="ECO:0000256" key="2">
    <source>
        <dbReference type="ARBA" id="ARBA00009748"/>
    </source>
</evidence>
<dbReference type="AlphaFoldDB" id="A0A834T3E7"/>
<feature type="domain" description="Bifunctional inhibitor/plant lipid transfer protein/seed storage helical" evidence="11">
    <location>
        <begin position="41"/>
        <end position="115"/>
    </location>
</feature>
<dbReference type="GO" id="GO:0098552">
    <property type="term" value="C:side of membrane"/>
    <property type="evidence" value="ECO:0007669"/>
    <property type="project" value="UniProtKB-KW"/>
</dbReference>
<organism evidence="12 13">
    <name type="scientific">Senna tora</name>
    <dbReference type="NCBI Taxonomy" id="362788"/>
    <lineage>
        <taxon>Eukaryota</taxon>
        <taxon>Viridiplantae</taxon>
        <taxon>Streptophyta</taxon>
        <taxon>Embryophyta</taxon>
        <taxon>Tracheophyta</taxon>
        <taxon>Spermatophyta</taxon>
        <taxon>Magnoliopsida</taxon>
        <taxon>eudicotyledons</taxon>
        <taxon>Gunneridae</taxon>
        <taxon>Pentapetalae</taxon>
        <taxon>rosids</taxon>
        <taxon>fabids</taxon>
        <taxon>Fabales</taxon>
        <taxon>Fabaceae</taxon>
        <taxon>Caesalpinioideae</taxon>
        <taxon>Cassia clade</taxon>
        <taxon>Senna</taxon>
    </lineage>
</organism>
<evidence type="ECO:0000256" key="6">
    <source>
        <dbReference type="ARBA" id="ARBA00023157"/>
    </source>
</evidence>
<evidence type="ECO:0000256" key="5">
    <source>
        <dbReference type="ARBA" id="ARBA00022729"/>
    </source>
</evidence>
<keyword evidence="3" id="KW-1003">Cell membrane</keyword>
<keyword evidence="4" id="KW-0472">Membrane</keyword>
<feature type="chain" id="PRO_5032469080" evidence="10">
    <location>
        <begin position="24"/>
        <end position="217"/>
    </location>
</feature>
<dbReference type="InterPro" id="IPR036312">
    <property type="entry name" value="Bifun_inhib/LTP/seed_sf"/>
</dbReference>
<evidence type="ECO:0000256" key="8">
    <source>
        <dbReference type="ARBA" id="ARBA00023288"/>
    </source>
</evidence>
<evidence type="ECO:0000256" key="10">
    <source>
        <dbReference type="SAM" id="SignalP"/>
    </source>
</evidence>
<feature type="compositionally biased region" description="Low complexity" evidence="9">
    <location>
        <begin position="164"/>
        <end position="173"/>
    </location>
</feature>
<keyword evidence="6" id="KW-1015">Disulfide bond</keyword>
<reference evidence="12" key="1">
    <citation type="submission" date="2020-09" db="EMBL/GenBank/DDBJ databases">
        <title>Genome-Enabled Discovery of Anthraquinone Biosynthesis in Senna tora.</title>
        <authorList>
            <person name="Kang S.-H."/>
            <person name="Pandey R.P."/>
            <person name="Lee C.-M."/>
            <person name="Sim J.-S."/>
            <person name="Jeong J.-T."/>
            <person name="Choi B.-S."/>
            <person name="Jung M."/>
            <person name="Ginzburg D."/>
            <person name="Zhao K."/>
            <person name="Won S.Y."/>
            <person name="Oh T.-J."/>
            <person name="Yu Y."/>
            <person name="Kim N.-H."/>
            <person name="Lee O.R."/>
            <person name="Lee T.-H."/>
            <person name="Bashyal P."/>
            <person name="Kim T.-S."/>
            <person name="Lee W.-H."/>
            <person name="Kawkins C."/>
            <person name="Kim C.-K."/>
            <person name="Kim J.S."/>
            <person name="Ahn B.O."/>
            <person name="Rhee S.Y."/>
            <person name="Sohng J.K."/>
        </authorList>
    </citation>
    <scope>NUCLEOTIDE SEQUENCE</scope>
    <source>
        <tissue evidence="12">Leaf</tissue>
    </source>
</reference>
<evidence type="ECO:0000256" key="4">
    <source>
        <dbReference type="ARBA" id="ARBA00022622"/>
    </source>
</evidence>
<dbReference type="Gene3D" id="1.10.110.10">
    <property type="entry name" value="Plant lipid-transfer and hydrophobic proteins"/>
    <property type="match status" value="1"/>
</dbReference>
<proteinExistence type="inferred from homology"/>
<comment type="similarity">
    <text evidence="2">Belongs to the plant LTP family.</text>
</comment>